<name>A0A168AH68_9HYPO</name>
<evidence type="ECO:0000256" key="6">
    <source>
        <dbReference type="ARBA" id="ARBA00022729"/>
    </source>
</evidence>
<dbReference type="Gene3D" id="3.20.20.80">
    <property type="entry name" value="Glycosidases"/>
    <property type="match status" value="1"/>
</dbReference>
<dbReference type="SUPFAM" id="SSF51445">
    <property type="entry name" value="(Trans)glycosidases"/>
    <property type="match status" value="1"/>
</dbReference>
<evidence type="ECO:0000256" key="3">
    <source>
        <dbReference type="ARBA" id="ARBA00005641"/>
    </source>
</evidence>
<dbReference type="InterPro" id="IPR001547">
    <property type="entry name" value="Glyco_hydro_5"/>
</dbReference>
<dbReference type="PANTHER" id="PTHR31451:SF39">
    <property type="entry name" value="MANNAN ENDO-1,4-BETA-MANNOSIDASE 1"/>
    <property type="match status" value="1"/>
</dbReference>
<evidence type="ECO:0000256" key="4">
    <source>
        <dbReference type="ARBA" id="ARBA00012706"/>
    </source>
</evidence>
<reference evidence="11 12" key="1">
    <citation type="journal article" date="2016" name="Genome Biol. Evol.">
        <title>Divergent and convergent evolution of fungal pathogenicity.</title>
        <authorList>
            <person name="Shang Y."/>
            <person name="Xiao G."/>
            <person name="Zheng P."/>
            <person name="Cen K."/>
            <person name="Zhan S."/>
            <person name="Wang C."/>
        </authorList>
    </citation>
    <scope>NUCLEOTIDE SEQUENCE [LARGE SCALE GENOMIC DNA]</scope>
    <source>
        <strain evidence="11 12">RCEF 264</strain>
    </source>
</reference>
<proteinExistence type="inferred from homology"/>
<sequence length="440" mass="47238">MRVFGPLLLFLAAAELPAVAAAALRIRRPQQPNATLHGGEDDVRNLPVVREGSRLLLGGRPWKAVGPNVYWLGLDENVTPPAGAPFYAPTRASYPTKGRITEIMATVRALGGTAIRAHTLGVSTGNPLSVWPTARATNADAFEAIDWAVHQARVYGLRLLVPLTDNYDYYHGGKFNFLRWAGFALDGNRDARNPLVQQFYTNATVVALFHDYVTTLLTHVNRYTNLTYAADPTIFAYETGNELTGPVWGDMDVPADWLRATARLVKTLAPGKLVADGTYGVNRSHLADVAEIDFVSDHFYPVSVAKLEADLALVAAANKSYLAGEYSWTGGSAASTASTDGALAPFFRALEASPAAGGDMFWSLFGHNVPDCNVYVNHSDGLALQYGNPANTADTTKRIQLIRQHFLKVSQNASIAADAALPAVPCPAPDAPAATSKYVG</sequence>
<dbReference type="STRING" id="1081102.A0A168AH68"/>
<feature type="signal peptide" evidence="9">
    <location>
        <begin position="1"/>
        <end position="21"/>
    </location>
</feature>
<keyword evidence="12" id="KW-1185">Reference proteome</keyword>
<feature type="domain" description="Glycoside hydrolase family 5" evidence="10">
    <location>
        <begin position="98"/>
        <end position="301"/>
    </location>
</feature>
<dbReference type="InterPro" id="IPR017853">
    <property type="entry name" value="GH"/>
</dbReference>
<evidence type="ECO:0000256" key="7">
    <source>
        <dbReference type="ARBA" id="ARBA00022801"/>
    </source>
</evidence>
<keyword evidence="5" id="KW-0964">Secreted</keyword>
<comment type="similarity">
    <text evidence="3">Belongs to the glycosyl hydrolase 5 (cellulase A) family.</text>
</comment>
<comment type="subcellular location">
    <subcellularLocation>
        <location evidence="2">Secreted</location>
    </subcellularLocation>
</comment>
<protein>
    <recommendedName>
        <fullName evidence="4">mannan endo-1,4-beta-mannosidase</fullName>
        <ecNumber evidence="4">3.2.1.78</ecNumber>
    </recommendedName>
</protein>
<feature type="chain" id="PRO_5007895286" description="mannan endo-1,4-beta-mannosidase" evidence="9">
    <location>
        <begin position="22"/>
        <end position="440"/>
    </location>
</feature>
<gene>
    <name evidence="11" type="ORF">SPI_00933</name>
</gene>
<dbReference type="EC" id="3.2.1.78" evidence="4"/>
<organism evidence="11 12">
    <name type="scientific">Niveomyces insectorum RCEF 264</name>
    <dbReference type="NCBI Taxonomy" id="1081102"/>
    <lineage>
        <taxon>Eukaryota</taxon>
        <taxon>Fungi</taxon>
        <taxon>Dikarya</taxon>
        <taxon>Ascomycota</taxon>
        <taxon>Pezizomycotina</taxon>
        <taxon>Sordariomycetes</taxon>
        <taxon>Hypocreomycetidae</taxon>
        <taxon>Hypocreales</taxon>
        <taxon>Cordycipitaceae</taxon>
        <taxon>Niveomyces</taxon>
    </lineage>
</organism>
<dbReference type="EMBL" id="AZHD01000001">
    <property type="protein sequence ID" value="OAA68738.1"/>
    <property type="molecule type" value="Genomic_DNA"/>
</dbReference>
<comment type="catalytic activity">
    <reaction evidence="1">
        <text>Random hydrolysis of (1-&gt;4)-beta-D-mannosidic linkages in mannans, galactomannans and glucomannans.</text>
        <dbReference type="EC" id="3.2.1.78"/>
    </reaction>
</comment>
<evidence type="ECO:0000256" key="5">
    <source>
        <dbReference type="ARBA" id="ARBA00022525"/>
    </source>
</evidence>
<dbReference type="AlphaFoldDB" id="A0A168AH68"/>
<dbReference type="Proteomes" id="UP000076874">
    <property type="component" value="Unassembled WGS sequence"/>
</dbReference>
<keyword evidence="7 11" id="KW-0378">Hydrolase</keyword>
<keyword evidence="8" id="KW-0326">Glycosidase</keyword>
<evidence type="ECO:0000313" key="11">
    <source>
        <dbReference type="EMBL" id="OAA68738.1"/>
    </source>
</evidence>
<dbReference type="OrthoDB" id="406631at2759"/>
<dbReference type="PANTHER" id="PTHR31451">
    <property type="match status" value="1"/>
</dbReference>
<evidence type="ECO:0000313" key="12">
    <source>
        <dbReference type="Proteomes" id="UP000076874"/>
    </source>
</evidence>
<comment type="caution">
    <text evidence="11">The sequence shown here is derived from an EMBL/GenBank/DDBJ whole genome shotgun (WGS) entry which is preliminary data.</text>
</comment>
<evidence type="ECO:0000256" key="9">
    <source>
        <dbReference type="SAM" id="SignalP"/>
    </source>
</evidence>
<dbReference type="InterPro" id="IPR045053">
    <property type="entry name" value="MAN-like"/>
</dbReference>
<dbReference type="GO" id="GO:0005576">
    <property type="term" value="C:extracellular region"/>
    <property type="evidence" value="ECO:0007669"/>
    <property type="project" value="UniProtKB-SubCell"/>
</dbReference>
<accession>A0A168AH68</accession>
<dbReference type="GO" id="GO:0016985">
    <property type="term" value="F:mannan endo-1,4-beta-mannosidase activity"/>
    <property type="evidence" value="ECO:0007669"/>
    <property type="project" value="UniProtKB-EC"/>
</dbReference>
<evidence type="ECO:0000259" key="10">
    <source>
        <dbReference type="Pfam" id="PF26410"/>
    </source>
</evidence>
<evidence type="ECO:0000256" key="1">
    <source>
        <dbReference type="ARBA" id="ARBA00001678"/>
    </source>
</evidence>
<evidence type="ECO:0000256" key="2">
    <source>
        <dbReference type="ARBA" id="ARBA00004613"/>
    </source>
</evidence>
<evidence type="ECO:0000256" key="8">
    <source>
        <dbReference type="ARBA" id="ARBA00023295"/>
    </source>
</evidence>
<dbReference type="Pfam" id="PF26410">
    <property type="entry name" value="GH5_mannosidase"/>
    <property type="match status" value="1"/>
</dbReference>
<keyword evidence="6 9" id="KW-0732">Signal</keyword>